<dbReference type="PANTHER" id="PTHR30522:SF0">
    <property type="entry name" value="NUCLEOSIDE TRIPHOSPHATE PYROPHOSPHOHYDROLASE"/>
    <property type="match status" value="1"/>
</dbReference>
<dbReference type="GO" id="GO:0006950">
    <property type="term" value="P:response to stress"/>
    <property type="evidence" value="ECO:0007669"/>
    <property type="project" value="UniProtKB-ARBA"/>
</dbReference>
<dbReference type="GO" id="GO:0047693">
    <property type="term" value="F:ATP diphosphatase activity"/>
    <property type="evidence" value="ECO:0007669"/>
    <property type="project" value="UniProtKB-EC"/>
</dbReference>
<accession>A0A0R2SA61</accession>
<dbReference type="Pfam" id="PF03819">
    <property type="entry name" value="MazG"/>
    <property type="match status" value="2"/>
</dbReference>
<dbReference type="InterPro" id="IPR048015">
    <property type="entry name" value="NTP-PPase_MazG-like_N"/>
</dbReference>
<protein>
    <recommendedName>
        <fullName evidence="4">Nucleoside triphosphate pyrophosphohydrolase</fullName>
        <ecNumber evidence="3">3.6.1.8</ecNumber>
    </recommendedName>
</protein>
<dbReference type="AlphaFoldDB" id="A0A0R2SA61"/>
<dbReference type="InterPro" id="IPR011551">
    <property type="entry name" value="NTP_PyrPHydrolase_MazG"/>
</dbReference>
<dbReference type="GO" id="GO:0046076">
    <property type="term" value="P:dTTP catabolic process"/>
    <property type="evidence" value="ECO:0007669"/>
    <property type="project" value="TreeGrafter"/>
</dbReference>
<comment type="similarity">
    <text evidence="2">Belongs to the nucleoside triphosphate pyrophosphohydrolase family.</text>
</comment>
<dbReference type="GO" id="GO:0046081">
    <property type="term" value="P:dUTP catabolic process"/>
    <property type="evidence" value="ECO:0007669"/>
    <property type="project" value="TreeGrafter"/>
</dbReference>
<dbReference type="PANTHER" id="PTHR30522">
    <property type="entry name" value="NUCLEOSIDE TRIPHOSPHATE PYROPHOSPHOHYDROLASE"/>
    <property type="match status" value="1"/>
</dbReference>
<reference evidence="6 7" key="1">
    <citation type="submission" date="2015-10" db="EMBL/GenBank/DDBJ databases">
        <title>Metagenome-Assembled Genomes uncover a global brackish microbiome.</title>
        <authorList>
            <person name="Hugerth L.W."/>
            <person name="Larsson J."/>
            <person name="Alneberg J."/>
            <person name="Lindh M.V."/>
            <person name="Legrand C."/>
            <person name="Pinhassi J."/>
            <person name="Andersson A.F."/>
        </authorList>
    </citation>
    <scope>NUCLEOTIDE SEQUENCE [LARGE SCALE GENOMIC DNA]</scope>
    <source>
        <strain evidence="6">BACL4 MAG-120507-bin80</strain>
    </source>
</reference>
<dbReference type="NCBIfam" id="TIGR00444">
    <property type="entry name" value="mazG"/>
    <property type="match status" value="1"/>
</dbReference>
<dbReference type="InterPro" id="IPR048011">
    <property type="entry name" value="NTP-PPase_MazG-like_C"/>
</dbReference>
<dbReference type="GO" id="GO:0046047">
    <property type="term" value="P:TTP catabolic process"/>
    <property type="evidence" value="ECO:0007669"/>
    <property type="project" value="TreeGrafter"/>
</dbReference>
<evidence type="ECO:0000313" key="7">
    <source>
        <dbReference type="Proteomes" id="UP000051934"/>
    </source>
</evidence>
<dbReference type="SUPFAM" id="SSF101386">
    <property type="entry name" value="all-alpha NTP pyrophosphatases"/>
    <property type="match status" value="2"/>
</dbReference>
<organism evidence="6 7">
    <name type="scientific">OM182 bacterium BACL3 MAG-120507-bin80</name>
    <dbReference type="NCBI Taxonomy" id="1655577"/>
    <lineage>
        <taxon>Bacteria</taxon>
        <taxon>Pseudomonadati</taxon>
        <taxon>Pseudomonadota</taxon>
        <taxon>Gammaproteobacteria</taxon>
        <taxon>OMG group</taxon>
        <taxon>OM182 clade</taxon>
    </lineage>
</organism>
<dbReference type="GO" id="GO:0006203">
    <property type="term" value="P:dGTP catabolic process"/>
    <property type="evidence" value="ECO:0007669"/>
    <property type="project" value="TreeGrafter"/>
</dbReference>
<evidence type="ECO:0000256" key="4">
    <source>
        <dbReference type="ARBA" id="ARBA00074799"/>
    </source>
</evidence>
<evidence type="ECO:0000256" key="3">
    <source>
        <dbReference type="ARBA" id="ARBA00066372"/>
    </source>
</evidence>
<dbReference type="NCBIfam" id="NF007113">
    <property type="entry name" value="PRK09562.1"/>
    <property type="match status" value="1"/>
</dbReference>
<dbReference type="EMBL" id="LIBB01000135">
    <property type="protein sequence ID" value="KRO71785.1"/>
    <property type="molecule type" value="Genomic_DNA"/>
</dbReference>
<evidence type="ECO:0000256" key="2">
    <source>
        <dbReference type="ARBA" id="ARBA00061115"/>
    </source>
</evidence>
<name>A0A0R2SA61_9GAMM</name>
<feature type="domain" description="NTP pyrophosphohydrolase MazG-like" evidence="5">
    <location>
        <begin position="186"/>
        <end position="233"/>
    </location>
</feature>
<evidence type="ECO:0000259" key="5">
    <source>
        <dbReference type="Pfam" id="PF03819"/>
    </source>
</evidence>
<dbReference type="EC" id="3.6.1.8" evidence="3"/>
<sequence>MRNIDSLIELMSRLRDPVQGCPWDLEQSITTLLPHTLEEVYEVADAIENGSMVELEDELGDLLFQIVFYAQLASEGGSFNFDDIASGVTKKLLRRHPHVFPDGTLESFGATKVLSSDQVLLNWDAIKEIEREEKRERSRQAGIEIGEAGISLLDDVPRALPAMERARKLQKRTASVGFDWDTIAPVLAKLKEEVAELEEAMQTGIKKEIQHELGDVLFAAVNLARHAKVEPEVALRGCNGRFEARFRFIEKRLQDEGTDFKDKSLAELDRLWDLAKQSGL</sequence>
<dbReference type="CDD" id="cd11529">
    <property type="entry name" value="NTP-PPase_MazG_Cterm"/>
    <property type="match status" value="1"/>
</dbReference>
<dbReference type="GO" id="GO:0046061">
    <property type="term" value="P:dATP catabolic process"/>
    <property type="evidence" value="ECO:0007669"/>
    <property type="project" value="TreeGrafter"/>
</dbReference>
<dbReference type="Proteomes" id="UP000051934">
    <property type="component" value="Unassembled WGS sequence"/>
</dbReference>
<dbReference type="CDD" id="cd11528">
    <property type="entry name" value="NTP-PPase_MazG_Nterm"/>
    <property type="match status" value="1"/>
</dbReference>
<keyword evidence="6" id="KW-0378">Hydrolase</keyword>
<dbReference type="FunFam" id="1.10.287.1080:FF:000003">
    <property type="entry name" value="Nucleoside triphosphate pyrophosphohydrolase"/>
    <property type="match status" value="1"/>
</dbReference>
<proteinExistence type="inferred from homology"/>
<dbReference type="Gene3D" id="1.10.287.1080">
    <property type="entry name" value="MazG-like"/>
    <property type="match status" value="2"/>
</dbReference>
<gene>
    <name evidence="6" type="ORF">ABR69_05800</name>
</gene>
<feature type="domain" description="NTP pyrophosphohydrolase MazG-like" evidence="5">
    <location>
        <begin position="27"/>
        <end position="100"/>
    </location>
</feature>
<comment type="caution">
    <text evidence="6">The sequence shown here is derived from an EMBL/GenBank/DDBJ whole genome shotgun (WGS) entry which is preliminary data.</text>
</comment>
<evidence type="ECO:0000256" key="1">
    <source>
        <dbReference type="ARBA" id="ARBA00052141"/>
    </source>
</evidence>
<dbReference type="GO" id="GO:0046052">
    <property type="term" value="P:UTP catabolic process"/>
    <property type="evidence" value="ECO:0007669"/>
    <property type="project" value="TreeGrafter"/>
</dbReference>
<evidence type="ECO:0000313" key="6">
    <source>
        <dbReference type="EMBL" id="KRO71785.1"/>
    </source>
</evidence>
<dbReference type="InterPro" id="IPR004518">
    <property type="entry name" value="MazG-like_dom"/>
</dbReference>
<dbReference type="FunFam" id="1.10.287.1080:FF:000001">
    <property type="entry name" value="Nucleoside triphosphate pyrophosphohydrolase"/>
    <property type="match status" value="1"/>
</dbReference>
<comment type="catalytic activity">
    <reaction evidence="1">
        <text>ATP + H2O = AMP + diphosphate + H(+)</text>
        <dbReference type="Rhea" id="RHEA:14245"/>
        <dbReference type="ChEBI" id="CHEBI:15377"/>
        <dbReference type="ChEBI" id="CHEBI:15378"/>
        <dbReference type="ChEBI" id="CHEBI:30616"/>
        <dbReference type="ChEBI" id="CHEBI:33019"/>
        <dbReference type="ChEBI" id="CHEBI:456215"/>
        <dbReference type="EC" id="3.6.1.8"/>
    </reaction>
</comment>